<keyword evidence="2" id="KW-0489">Methyltransferase</keyword>
<gene>
    <name evidence="2" type="ORF">FRZ44_46380</name>
</gene>
<dbReference type="RefSeq" id="WP_151179400.1">
    <property type="nucleotide sequence ID" value="NZ_CP042906.1"/>
</dbReference>
<feature type="domain" description="DUF559" evidence="1">
    <location>
        <begin position="4"/>
        <end position="107"/>
    </location>
</feature>
<keyword evidence="3" id="KW-1185">Reference proteome</keyword>
<dbReference type="GO" id="GO:0008168">
    <property type="term" value="F:methyltransferase activity"/>
    <property type="evidence" value="ECO:0007669"/>
    <property type="project" value="UniProtKB-KW"/>
</dbReference>
<dbReference type="CDD" id="cd01038">
    <property type="entry name" value="Endonuclease_DUF559"/>
    <property type="match status" value="1"/>
</dbReference>
<dbReference type="InterPro" id="IPR007569">
    <property type="entry name" value="DUF559"/>
</dbReference>
<dbReference type="GO" id="GO:0032259">
    <property type="term" value="P:methylation"/>
    <property type="evidence" value="ECO:0007669"/>
    <property type="project" value="UniProtKB-KW"/>
</dbReference>
<dbReference type="SUPFAM" id="SSF52980">
    <property type="entry name" value="Restriction endonuclease-like"/>
    <property type="match status" value="1"/>
</dbReference>
<evidence type="ECO:0000313" key="3">
    <source>
        <dbReference type="Proteomes" id="UP000326202"/>
    </source>
</evidence>
<dbReference type="AlphaFoldDB" id="A0A5J6MRN7"/>
<evidence type="ECO:0000259" key="1">
    <source>
        <dbReference type="Pfam" id="PF04480"/>
    </source>
</evidence>
<name>A0A5J6MRN7_9PROT</name>
<evidence type="ECO:0000313" key="2">
    <source>
        <dbReference type="EMBL" id="QEX19325.1"/>
    </source>
</evidence>
<keyword evidence="2" id="KW-0808">Transferase</keyword>
<proteinExistence type="predicted"/>
<dbReference type="PANTHER" id="PTHR38590">
    <property type="entry name" value="BLL0828 PROTEIN"/>
    <property type="match status" value="1"/>
</dbReference>
<dbReference type="OrthoDB" id="9798754at2"/>
<organism evidence="2 3">
    <name type="scientific">Hypericibacter terrae</name>
    <dbReference type="NCBI Taxonomy" id="2602015"/>
    <lineage>
        <taxon>Bacteria</taxon>
        <taxon>Pseudomonadati</taxon>
        <taxon>Pseudomonadota</taxon>
        <taxon>Alphaproteobacteria</taxon>
        <taxon>Rhodospirillales</taxon>
        <taxon>Dongiaceae</taxon>
        <taxon>Hypericibacter</taxon>
    </lineage>
</organism>
<dbReference type="InterPro" id="IPR011335">
    <property type="entry name" value="Restrct_endonuc-II-like"/>
</dbReference>
<dbReference type="Proteomes" id="UP000326202">
    <property type="component" value="Chromosome"/>
</dbReference>
<protein>
    <submittedName>
        <fullName evidence="2">DNA methylase</fullName>
    </submittedName>
</protein>
<dbReference type="Pfam" id="PF04480">
    <property type="entry name" value="DUF559"/>
    <property type="match status" value="1"/>
</dbReference>
<dbReference type="PANTHER" id="PTHR38590:SF1">
    <property type="entry name" value="BLL0828 PROTEIN"/>
    <property type="match status" value="1"/>
</dbReference>
<dbReference type="InterPro" id="IPR047216">
    <property type="entry name" value="Endonuclease_DUF559_bact"/>
</dbReference>
<dbReference type="EMBL" id="CP042906">
    <property type="protein sequence ID" value="QEX19325.1"/>
    <property type="molecule type" value="Genomic_DNA"/>
</dbReference>
<dbReference type="Gene3D" id="3.40.960.10">
    <property type="entry name" value="VSR Endonuclease"/>
    <property type="match status" value="1"/>
</dbReference>
<sequence>MSVKDARRLRKDATDAERKLWSALSGQQLDGFKFRRQVPIGDFIADFACLSARLIVEVDGGQHDAEREKDAARTAWLNSRGYRVIRFWNNDVLANLEGVVRTILTALHDHPPP</sequence>
<dbReference type="KEGG" id="htq:FRZ44_46380"/>
<accession>A0A5J6MRN7</accession>
<reference evidence="2 3" key="1">
    <citation type="submission" date="2019-08" db="EMBL/GenBank/DDBJ databases">
        <title>Hyperibacter terrae gen. nov., sp. nov. and Hyperibacter viscosus sp. nov., two new members in the family Rhodospirillaceae isolated from the rhizosphere of Hypericum perforatum.</title>
        <authorList>
            <person name="Noviana Z."/>
        </authorList>
    </citation>
    <scope>NUCLEOTIDE SEQUENCE [LARGE SCALE GENOMIC DNA]</scope>
    <source>
        <strain evidence="2 3">R5913</strain>
    </source>
</reference>